<keyword evidence="2 5" id="KW-0812">Transmembrane</keyword>
<dbReference type="Pfam" id="PF06271">
    <property type="entry name" value="RDD"/>
    <property type="match status" value="1"/>
</dbReference>
<dbReference type="EMBL" id="HBUF01135068">
    <property type="protein sequence ID" value="CAG6645053.1"/>
    <property type="molecule type" value="Transcribed_RNA"/>
</dbReference>
<dbReference type="PANTHER" id="PTHR13659">
    <property type="entry name" value="AUTOSOMAL HIGHLY CONSERVED PROTEIN"/>
    <property type="match status" value="1"/>
</dbReference>
<dbReference type="EMBL" id="HBUF01629998">
    <property type="protein sequence ID" value="CAG6782995.1"/>
    <property type="molecule type" value="Transcribed_RNA"/>
</dbReference>
<reference evidence="7" key="1">
    <citation type="submission" date="2021-05" db="EMBL/GenBank/DDBJ databases">
        <authorList>
            <person name="Alioto T."/>
            <person name="Alioto T."/>
            <person name="Gomez Garrido J."/>
        </authorList>
    </citation>
    <scope>NUCLEOTIDE SEQUENCE</scope>
</reference>
<proteinExistence type="predicted"/>
<dbReference type="EMBL" id="HBUF01357118">
    <property type="protein sequence ID" value="CAG6718225.1"/>
    <property type="molecule type" value="Transcribed_RNA"/>
</dbReference>
<name>A0A8D8R8E7_9HEMI</name>
<dbReference type="AlphaFoldDB" id="A0A8D8R8E7"/>
<sequence>MDSSGIPNLVGQQCETSEEYFSALRKWVQDAYLWQSFYSYFPYYLMINQNHQLPVSSPPPPVSTLQNLRNILNNNLFPNGIFNFNQLNQQADNNLLRDSNNNIQGLGTRCQIPPFWKRIVAETIDFFLLLILKFFITYVVVNHLDLLDFSELQYSQNFDMETLYALTHEILVLEIFHRVIVVLYEAFCLSHSAVRDGMGGSTAGKSLLKLRVIRADSVIPVRDNIVLVYPGTDLGFSNSLLRSFTKNIHVTIMIPISYLFFFFPFNRTGYDLLSKSIVIEEPVARASH</sequence>
<organism evidence="7">
    <name type="scientific">Cacopsylla melanoneura</name>
    <dbReference type="NCBI Taxonomy" id="428564"/>
    <lineage>
        <taxon>Eukaryota</taxon>
        <taxon>Metazoa</taxon>
        <taxon>Ecdysozoa</taxon>
        <taxon>Arthropoda</taxon>
        <taxon>Hexapoda</taxon>
        <taxon>Insecta</taxon>
        <taxon>Pterygota</taxon>
        <taxon>Neoptera</taxon>
        <taxon>Paraneoptera</taxon>
        <taxon>Hemiptera</taxon>
        <taxon>Sternorrhyncha</taxon>
        <taxon>Psylloidea</taxon>
        <taxon>Psyllidae</taxon>
        <taxon>Psyllinae</taxon>
        <taxon>Cacopsylla</taxon>
    </lineage>
</organism>
<keyword evidence="4 5" id="KW-0472">Membrane</keyword>
<dbReference type="EMBL" id="HBUF01629997">
    <property type="protein sequence ID" value="CAG6782992.1"/>
    <property type="molecule type" value="Transcribed_RNA"/>
</dbReference>
<evidence type="ECO:0000256" key="5">
    <source>
        <dbReference type="SAM" id="Phobius"/>
    </source>
</evidence>
<feature type="domain" description="RDD" evidence="6">
    <location>
        <begin position="113"/>
        <end position="216"/>
    </location>
</feature>
<dbReference type="InterPro" id="IPR039871">
    <property type="entry name" value="FAM8A1"/>
</dbReference>
<dbReference type="EMBL" id="HBUF01230076">
    <property type="protein sequence ID" value="CAG6673002.1"/>
    <property type="molecule type" value="Transcribed_RNA"/>
</dbReference>
<evidence type="ECO:0000256" key="4">
    <source>
        <dbReference type="ARBA" id="ARBA00023136"/>
    </source>
</evidence>
<keyword evidence="3 5" id="KW-1133">Transmembrane helix</keyword>
<evidence type="ECO:0000259" key="6">
    <source>
        <dbReference type="Pfam" id="PF06271"/>
    </source>
</evidence>
<dbReference type="EMBL" id="HBUF01357119">
    <property type="protein sequence ID" value="CAG6718226.1"/>
    <property type="molecule type" value="Transcribed_RNA"/>
</dbReference>
<dbReference type="GO" id="GO:0016020">
    <property type="term" value="C:membrane"/>
    <property type="evidence" value="ECO:0007669"/>
    <property type="project" value="UniProtKB-SubCell"/>
</dbReference>
<comment type="subcellular location">
    <subcellularLocation>
        <location evidence="1">Membrane</location>
        <topology evidence="1">Multi-pass membrane protein</topology>
    </subcellularLocation>
</comment>
<evidence type="ECO:0000256" key="2">
    <source>
        <dbReference type="ARBA" id="ARBA00022692"/>
    </source>
</evidence>
<dbReference type="EMBL" id="HBUF01230075">
    <property type="protein sequence ID" value="CAG6673000.1"/>
    <property type="molecule type" value="Transcribed_RNA"/>
</dbReference>
<dbReference type="PANTHER" id="PTHR13659:SF5">
    <property type="entry name" value="PROTEIN FAM8A1"/>
    <property type="match status" value="1"/>
</dbReference>
<evidence type="ECO:0000313" key="7">
    <source>
        <dbReference type="EMBL" id="CAG6645052.1"/>
    </source>
</evidence>
<accession>A0A8D8R8E7</accession>
<feature type="transmembrane region" description="Helical" evidence="5">
    <location>
        <begin position="248"/>
        <end position="265"/>
    </location>
</feature>
<dbReference type="EMBL" id="HBUF01135067">
    <property type="protein sequence ID" value="CAG6645052.1"/>
    <property type="molecule type" value="Transcribed_RNA"/>
</dbReference>
<dbReference type="InterPro" id="IPR010432">
    <property type="entry name" value="RDD"/>
</dbReference>
<evidence type="ECO:0000256" key="3">
    <source>
        <dbReference type="ARBA" id="ARBA00022989"/>
    </source>
</evidence>
<feature type="transmembrane region" description="Helical" evidence="5">
    <location>
        <begin position="119"/>
        <end position="141"/>
    </location>
</feature>
<dbReference type="EMBL" id="HBUF01230074">
    <property type="protein sequence ID" value="CAG6672998.1"/>
    <property type="molecule type" value="Transcribed_RNA"/>
</dbReference>
<protein>
    <submittedName>
        <fullName evidence="7">Protein FAM8A1</fullName>
    </submittedName>
</protein>
<evidence type="ECO:0000256" key="1">
    <source>
        <dbReference type="ARBA" id="ARBA00004141"/>
    </source>
</evidence>